<reference evidence="5 6" key="1">
    <citation type="submission" date="2017-08" db="EMBL/GenBank/DDBJ databases">
        <title>Infants hospitalized years apart are colonized by the same room-sourced microbial strains.</title>
        <authorList>
            <person name="Brooks B."/>
            <person name="Olm M.R."/>
            <person name="Firek B.A."/>
            <person name="Baker R."/>
            <person name="Thomas B.C."/>
            <person name="Morowitz M.J."/>
            <person name="Banfield J.F."/>
        </authorList>
    </citation>
    <scope>NUCLEOTIDE SEQUENCE [LARGE SCALE GENOMIC DNA]</scope>
    <source>
        <strain evidence="5">S2_018_000_R2_104</strain>
    </source>
</reference>
<dbReference type="Pfam" id="PF13302">
    <property type="entry name" value="Acetyltransf_3"/>
    <property type="match status" value="1"/>
</dbReference>
<evidence type="ECO:0000313" key="6">
    <source>
        <dbReference type="Proteomes" id="UP000249557"/>
    </source>
</evidence>
<sequence>MFSLGKGREALPVKAPSCRLETARLVLRPAVIDDYPQWRKVRAENYDYLKPFEPAWPPKCLEEEFFQRRVARLNRDWIEDRTYAFLVLLKDETLIGGMNINNVARGAAQYGSLGYWLAENAQGHGYMTEAAAAVLQHAFTKLAFERINAATLPHNEKSKSMLKRLGFAEEGFAKSYVQIDGVRADHVLFGLTLEDYSMHALRMRTEDRG</sequence>
<organism evidence="5 6">
    <name type="scientific">Micavibrio aeruginosavorus</name>
    <dbReference type="NCBI Taxonomy" id="349221"/>
    <lineage>
        <taxon>Bacteria</taxon>
        <taxon>Pseudomonadati</taxon>
        <taxon>Bdellovibrionota</taxon>
        <taxon>Bdellovibrionia</taxon>
        <taxon>Bdellovibrionales</taxon>
        <taxon>Pseudobdellovibrionaceae</taxon>
        <taxon>Micavibrio</taxon>
    </lineage>
</organism>
<accession>A0A2W5A0D4</accession>
<keyword evidence="2" id="KW-0012">Acyltransferase</keyword>
<name>A0A2W5A0D4_9BACT</name>
<dbReference type="PANTHER" id="PTHR43792:SF8">
    <property type="entry name" value="[RIBOSOMAL PROTEIN US5]-ALANINE N-ACETYLTRANSFERASE"/>
    <property type="match status" value="1"/>
</dbReference>
<dbReference type="InterPro" id="IPR000182">
    <property type="entry name" value="GNAT_dom"/>
</dbReference>
<dbReference type="EMBL" id="QFNK01000099">
    <property type="protein sequence ID" value="PZO86682.1"/>
    <property type="molecule type" value="Genomic_DNA"/>
</dbReference>
<dbReference type="AlphaFoldDB" id="A0A2W5A0D4"/>
<keyword evidence="5" id="KW-0689">Ribosomal protein</keyword>
<dbReference type="Proteomes" id="UP000249557">
    <property type="component" value="Unassembled WGS sequence"/>
</dbReference>
<proteinExistence type="inferred from homology"/>
<dbReference type="InterPro" id="IPR051531">
    <property type="entry name" value="N-acetyltransferase"/>
</dbReference>
<dbReference type="SUPFAM" id="SSF55729">
    <property type="entry name" value="Acyl-CoA N-acyltransferases (Nat)"/>
    <property type="match status" value="1"/>
</dbReference>
<evidence type="ECO:0000256" key="1">
    <source>
        <dbReference type="ARBA" id="ARBA00022679"/>
    </source>
</evidence>
<dbReference type="GO" id="GO:0005840">
    <property type="term" value="C:ribosome"/>
    <property type="evidence" value="ECO:0007669"/>
    <property type="project" value="UniProtKB-KW"/>
</dbReference>
<comment type="caution">
    <text evidence="5">The sequence shown here is derived from an EMBL/GenBank/DDBJ whole genome shotgun (WGS) entry which is preliminary data.</text>
</comment>
<gene>
    <name evidence="5" type="ORF">DI626_05845</name>
</gene>
<dbReference type="InterPro" id="IPR016181">
    <property type="entry name" value="Acyl_CoA_acyltransferase"/>
</dbReference>
<evidence type="ECO:0000256" key="3">
    <source>
        <dbReference type="ARBA" id="ARBA00038502"/>
    </source>
</evidence>
<protein>
    <submittedName>
        <fullName evidence="5">30S ribosomal protein S5 alanine N-acetyltransferase</fullName>
    </submittedName>
</protein>
<evidence type="ECO:0000313" key="5">
    <source>
        <dbReference type="EMBL" id="PZO86682.1"/>
    </source>
</evidence>
<evidence type="ECO:0000259" key="4">
    <source>
        <dbReference type="PROSITE" id="PS51186"/>
    </source>
</evidence>
<comment type="similarity">
    <text evidence="3">Belongs to the acetyltransferase family. RimJ subfamily.</text>
</comment>
<dbReference type="GO" id="GO:0005737">
    <property type="term" value="C:cytoplasm"/>
    <property type="evidence" value="ECO:0007669"/>
    <property type="project" value="TreeGrafter"/>
</dbReference>
<keyword evidence="1 5" id="KW-0808">Transferase</keyword>
<dbReference type="GO" id="GO:0008999">
    <property type="term" value="F:protein-N-terminal-alanine acetyltransferase activity"/>
    <property type="evidence" value="ECO:0007669"/>
    <property type="project" value="TreeGrafter"/>
</dbReference>
<keyword evidence="5" id="KW-0687">Ribonucleoprotein</keyword>
<feature type="domain" description="N-acetyltransferase" evidence="4">
    <location>
        <begin position="25"/>
        <end position="194"/>
    </location>
</feature>
<dbReference type="Gene3D" id="3.40.630.30">
    <property type="match status" value="1"/>
</dbReference>
<dbReference type="PROSITE" id="PS51186">
    <property type="entry name" value="GNAT"/>
    <property type="match status" value="1"/>
</dbReference>
<dbReference type="PANTHER" id="PTHR43792">
    <property type="entry name" value="GNAT FAMILY, PUTATIVE (AFU_ORTHOLOGUE AFUA_3G00765)-RELATED-RELATED"/>
    <property type="match status" value="1"/>
</dbReference>
<evidence type="ECO:0000256" key="2">
    <source>
        <dbReference type="ARBA" id="ARBA00023315"/>
    </source>
</evidence>